<gene>
    <name evidence="1" type="ORF">QAD02_016891</name>
</gene>
<protein>
    <submittedName>
        <fullName evidence="1">Uncharacterized protein</fullName>
    </submittedName>
</protein>
<keyword evidence="2" id="KW-1185">Reference proteome</keyword>
<evidence type="ECO:0000313" key="2">
    <source>
        <dbReference type="Proteomes" id="UP001239111"/>
    </source>
</evidence>
<dbReference type="EMBL" id="CM056742">
    <property type="protein sequence ID" value="KAJ8681104.1"/>
    <property type="molecule type" value="Genomic_DNA"/>
</dbReference>
<organism evidence="1 2">
    <name type="scientific">Eretmocerus hayati</name>
    <dbReference type="NCBI Taxonomy" id="131215"/>
    <lineage>
        <taxon>Eukaryota</taxon>
        <taxon>Metazoa</taxon>
        <taxon>Ecdysozoa</taxon>
        <taxon>Arthropoda</taxon>
        <taxon>Hexapoda</taxon>
        <taxon>Insecta</taxon>
        <taxon>Pterygota</taxon>
        <taxon>Neoptera</taxon>
        <taxon>Endopterygota</taxon>
        <taxon>Hymenoptera</taxon>
        <taxon>Apocrita</taxon>
        <taxon>Proctotrupomorpha</taxon>
        <taxon>Chalcidoidea</taxon>
        <taxon>Aphelinidae</taxon>
        <taxon>Aphelininae</taxon>
        <taxon>Eretmocerus</taxon>
    </lineage>
</organism>
<name>A0ACC2PCT5_9HYME</name>
<comment type="caution">
    <text evidence="1">The sequence shown here is derived from an EMBL/GenBank/DDBJ whole genome shotgun (WGS) entry which is preliminary data.</text>
</comment>
<evidence type="ECO:0000313" key="1">
    <source>
        <dbReference type="EMBL" id="KAJ8681104.1"/>
    </source>
</evidence>
<reference evidence="1" key="1">
    <citation type="submission" date="2023-04" db="EMBL/GenBank/DDBJ databases">
        <title>A chromosome-level genome assembly of the parasitoid wasp Eretmocerus hayati.</title>
        <authorList>
            <person name="Zhong Y."/>
            <person name="Liu S."/>
            <person name="Liu Y."/>
        </authorList>
    </citation>
    <scope>NUCLEOTIDE SEQUENCE</scope>
    <source>
        <strain evidence="1">ZJU_SS_LIU_2023</strain>
    </source>
</reference>
<dbReference type="Proteomes" id="UP001239111">
    <property type="component" value="Chromosome 2"/>
</dbReference>
<proteinExistence type="predicted"/>
<accession>A0ACC2PCT5</accession>
<sequence length="1439" mass="165301">MNFLMSAFKMLSIKDDSGNLSARGIIGSTESLVEAVPLRTQVLLKIRPTSPPVQYENQYDVYTVENTSTLSVKHFNSSDAATRRSKLMNSSDDVIKKKFTFSRIFNFDTSQSKFFNDAIKPVVIDFLSSQSSTIMSYGTCDSGKTYTLFGTVSDPGIIPRSIELIYSSISCTLEPWFKPERVQSVINLNEFERNFEIDAKQRILFTKNTERSACEEAYEKLEKSELNMNLEILKDSMCSVWISFVEIYNDVIFDLLEVDAEGKNVQLKLATDKHGAPYIQGIRSICASTGSEAYQIMTTGQSRLTTASTANHRSSRSHSIFTIKLLKYEKNCELSDVKVSSLTFCDLAGTGRSQTRGGNTKQFQELKSINTSLSALSRCMKVITGGNRKQSAGPFRDCKLTRLFQQSLCSKTNTIFLINVNPTLDLLAETQSVLNFASLAMKLTSDSTKEEMKTCDPEMMNSSIMDNRSQKELRSQNEPDTGELLMKNKKLIDEIKKMKLLEIKKEYEIRRELSDFYSKQLNELDENWRKRMLAIEEEKKNLLQFSVSQVENFYKGKLDEYKNRKRRKTNQGDFEDFADLEIFETENIHFASQIISVRKSLESIKSENEMLSTQKNQQAYELSLIKDSLRKIAESSTKLKQDPNKSLQDSSFEKGDDGKVSLDAEVCSHLSWIREKLNEFFESKARMIESNSSQKLSSEAVQCDLVQTVVDGFCRELKMILDPDSVELPDLNDSLDSLEPVESRTCAAEDVTSTLSRLKQLILERMAKANKFEKENNEISNQFGILKREIVHRDAELMKVKEQFEESESQRRLLSKTVESLQMKLSTSKFFRSPEISMVEAETELYHGLTSPNRQSVGRLTNDLQLNSSASDSDKIDTSTTRSSSASSKDTLNDSGLASSVEIPVCRGKIEKCSQTSQVSESEHNQSFQDRLSQLKLDYNQMKIQHFQETSRVSELSQELMQIRDAMSTLKTNLEMRERTIIEYERKMNTDKLEIDHLKEEKKRLETECKELSENLQNTIAEYEKRLADSQLKLKVYEEGENRTARCLENYWEKSVNLGSELSMAYSELEKSTIKCFRDHVLKIDQLEKELSLKISNETKLEEKLMEYEKDFSTMNQLLEKVKYFENLLEKIENEKIELNEMMRDRAEDQEEIEEQMQNLVQKIEERDNEVSSLKSELNSIISTNLNNSRRAKDLGEEVTSLMGRMSQMKDEIIQSEQARRDLEKSSNDEIISLRNRLTIFEENAELLNVIHNTSDNQQKELDHFRSKLEEKERELEFFKKNRNATIQRYESLVHQLQDALKMNHHSGKFKKLFSQKQKYSISTPGEVHAGHPRESQRIEEWKSRSSNDNYPLLCSSVRSIQYSSSTGSYETLSNSRESSCLAMGCSYKSPGAGRRPPSQMYSEPCRDSSLPNNHESPSKRPNSKDPALHHDSKFRANF</sequence>